<dbReference type="PRINTS" id="PR00034">
    <property type="entry name" value="HTHCRP"/>
</dbReference>
<dbReference type="OrthoDB" id="7643467at2"/>
<dbReference type="CDD" id="cd00038">
    <property type="entry name" value="CAP_ED"/>
    <property type="match status" value="1"/>
</dbReference>
<dbReference type="PROSITE" id="PS50042">
    <property type="entry name" value="CNMP_BINDING_3"/>
    <property type="match status" value="1"/>
</dbReference>
<evidence type="ECO:0000256" key="2">
    <source>
        <dbReference type="ARBA" id="ARBA00023125"/>
    </source>
</evidence>
<dbReference type="RefSeq" id="WP_116556674.1">
    <property type="nucleotide sequence ID" value="NZ_QDKM01000001.1"/>
</dbReference>
<dbReference type="Pfam" id="PF13545">
    <property type="entry name" value="HTH_Crp_2"/>
    <property type="match status" value="1"/>
</dbReference>
<dbReference type="PROSITE" id="PS51063">
    <property type="entry name" value="HTH_CRP_2"/>
    <property type="match status" value="1"/>
</dbReference>
<dbReference type="InterPro" id="IPR036390">
    <property type="entry name" value="WH_DNA-bd_sf"/>
</dbReference>
<proteinExistence type="predicted"/>
<dbReference type="Pfam" id="PF00027">
    <property type="entry name" value="cNMP_binding"/>
    <property type="match status" value="1"/>
</dbReference>
<dbReference type="SUPFAM" id="SSF46785">
    <property type="entry name" value="Winged helix' DNA-binding domain"/>
    <property type="match status" value="1"/>
</dbReference>
<dbReference type="EMBL" id="QDKM01000001">
    <property type="protein sequence ID" value="PVH30266.1"/>
    <property type="molecule type" value="Genomic_DNA"/>
</dbReference>
<name>A0A2T8HXW0_9RHOB</name>
<dbReference type="AlphaFoldDB" id="A0A2T8HXW0"/>
<dbReference type="GO" id="GO:0003700">
    <property type="term" value="F:DNA-binding transcription factor activity"/>
    <property type="evidence" value="ECO:0007669"/>
    <property type="project" value="TreeGrafter"/>
</dbReference>
<keyword evidence="7" id="KW-1185">Reference proteome</keyword>
<dbReference type="SMART" id="SM00100">
    <property type="entry name" value="cNMP"/>
    <property type="match status" value="1"/>
</dbReference>
<dbReference type="SMART" id="SM00419">
    <property type="entry name" value="HTH_CRP"/>
    <property type="match status" value="1"/>
</dbReference>
<evidence type="ECO:0000313" key="6">
    <source>
        <dbReference type="EMBL" id="PVH30266.1"/>
    </source>
</evidence>
<dbReference type="GO" id="GO:0003677">
    <property type="term" value="F:DNA binding"/>
    <property type="evidence" value="ECO:0007669"/>
    <property type="project" value="UniProtKB-KW"/>
</dbReference>
<organism evidence="6 7">
    <name type="scientific">Pararhodobacter oceanensis</name>
    <dbReference type="NCBI Taxonomy" id="2172121"/>
    <lineage>
        <taxon>Bacteria</taxon>
        <taxon>Pseudomonadati</taxon>
        <taxon>Pseudomonadota</taxon>
        <taxon>Alphaproteobacteria</taxon>
        <taxon>Rhodobacterales</taxon>
        <taxon>Paracoccaceae</taxon>
        <taxon>Pararhodobacter</taxon>
    </lineage>
</organism>
<dbReference type="InterPro" id="IPR014710">
    <property type="entry name" value="RmlC-like_jellyroll"/>
</dbReference>
<protein>
    <submittedName>
        <fullName evidence="6">Crp/Fnr family transcriptional regulator</fullName>
    </submittedName>
</protein>
<dbReference type="SUPFAM" id="SSF51206">
    <property type="entry name" value="cAMP-binding domain-like"/>
    <property type="match status" value="1"/>
</dbReference>
<dbReference type="PANTHER" id="PTHR24567">
    <property type="entry name" value="CRP FAMILY TRANSCRIPTIONAL REGULATORY PROTEIN"/>
    <property type="match status" value="1"/>
</dbReference>
<dbReference type="InterPro" id="IPR000595">
    <property type="entry name" value="cNMP-bd_dom"/>
</dbReference>
<keyword evidence="3" id="KW-0804">Transcription</keyword>
<accession>A0A2T8HXW0</accession>
<dbReference type="Proteomes" id="UP000245911">
    <property type="component" value="Unassembled WGS sequence"/>
</dbReference>
<dbReference type="PANTHER" id="PTHR24567:SF26">
    <property type="entry name" value="REGULATORY PROTEIN YEIL"/>
    <property type="match status" value="1"/>
</dbReference>
<evidence type="ECO:0000259" key="4">
    <source>
        <dbReference type="PROSITE" id="PS50042"/>
    </source>
</evidence>
<evidence type="ECO:0000256" key="3">
    <source>
        <dbReference type="ARBA" id="ARBA00023163"/>
    </source>
</evidence>
<evidence type="ECO:0000313" key="7">
    <source>
        <dbReference type="Proteomes" id="UP000245911"/>
    </source>
</evidence>
<feature type="domain" description="HTH crp-type" evidence="5">
    <location>
        <begin position="155"/>
        <end position="228"/>
    </location>
</feature>
<reference evidence="6 7" key="1">
    <citation type="submission" date="2018-04" db="EMBL/GenBank/DDBJ databases">
        <title>Pararhodobacter oceanense sp. nov., isolated from marine intertidal sediment.</title>
        <authorList>
            <person name="Wang X.-L."/>
            <person name="Du Z.-J."/>
        </authorList>
    </citation>
    <scope>NUCLEOTIDE SEQUENCE [LARGE SCALE GENOMIC DNA]</scope>
    <source>
        <strain evidence="6 7">AM505</strain>
    </source>
</reference>
<dbReference type="Gene3D" id="2.60.120.10">
    <property type="entry name" value="Jelly Rolls"/>
    <property type="match status" value="1"/>
</dbReference>
<gene>
    <name evidence="6" type="ORF">DDE20_01515</name>
</gene>
<dbReference type="InterPro" id="IPR050397">
    <property type="entry name" value="Env_Response_Regulators"/>
</dbReference>
<keyword evidence="1" id="KW-0805">Transcription regulation</keyword>
<keyword evidence="2" id="KW-0238">DNA-binding</keyword>
<comment type="caution">
    <text evidence="6">The sequence shown here is derived from an EMBL/GenBank/DDBJ whole genome shotgun (WGS) entry which is preliminary data.</text>
</comment>
<dbReference type="InterPro" id="IPR012318">
    <property type="entry name" value="HTH_CRP"/>
</dbReference>
<feature type="domain" description="Cyclic nucleotide-binding" evidence="4">
    <location>
        <begin position="21"/>
        <end position="141"/>
    </location>
</feature>
<dbReference type="InterPro" id="IPR018490">
    <property type="entry name" value="cNMP-bd_dom_sf"/>
</dbReference>
<evidence type="ECO:0000259" key="5">
    <source>
        <dbReference type="PROSITE" id="PS51063"/>
    </source>
</evidence>
<evidence type="ECO:0000256" key="1">
    <source>
        <dbReference type="ARBA" id="ARBA00023015"/>
    </source>
</evidence>
<dbReference type="GO" id="GO:0005829">
    <property type="term" value="C:cytosol"/>
    <property type="evidence" value="ECO:0007669"/>
    <property type="project" value="TreeGrafter"/>
</dbReference>
<sequence length="240" mass="26363">MSQSKPTPHPCGSCAHYAGSIWQPVTARATDALTRGFTRRNLQRGQVLFLQGDENRAVYCVSSGLIALRAHHEDGRSTLLRLAYPGDIIGYRSFLEGRRHRTEARALLPSRICTVGQRDAQRVIGSTPAVMARLTSRCIAEIDRNHARIIASATASGQDRLADILTRLMRAHGTDTGAEFTMRLPVSRRDLADLLGVQPETISRLIKRLQEGGQMLASGRQITMARRMLDVQAATDHAAA</sequence>